<reference evidence="1" key="3">
    <citation type="submission" date="2021-01" db="EMBL/GenBank/DDBJ databases">
        <authorList>
            <consortium name="Genoscope - CEA"/>
            <person name="William W."/>
        </authorList>
    </citation>
    <scope>NUCLEOTIDE SEQUENCE</scope>
</reference>
<dbReference type="PaxDb" id="3708-A0A078IQI9"/>
<keyword evidence="3" id="KW-1185">Reference proteome</keyword>
<name>A0A078IQI9_BRANA</name>
<evidence type="ECO:0000313" key="2">
    <source>
        <dbReference type="EMBL" id="CDY52182.1"/>
    </source>
</evidence>
<reference evidence="2" key="2">
    <citation type="submission" date="2014-06" db="EMBL/GenBank/DDBJ databases">
        <authorList>
            <person name="Genoscope - CEA"/>
        </authorList>
    </citation>
    <scope>NUCLEOTIDE SEQUENCE</scope>
</reference>
<dbReference type="Proteomes" id="UP001295469">
    <property type="component" value="Chromosome A08"/>
</dbReference>
<dbReference type="EMBL" id="LK033063">
    <property type="protein sequence ID" value="CDY52182.1"/>
    <property type="molecule type" value="Genomic_DNA"/>
</dbReference>
<protein>
    <submittedName>
        <fullName evidence="1">(rape) hypothetical protein</fullName>
    </submittedName>
    <submittedName>
        <fullName evidence="2">BnaAnng11230D protein</fullName>
    </submittedName>
</protein>
<dbReference type="Gramene" id="CDY52182">
    <property type="protein sequence ID" value="CDY52182"/>
    <property type="gene ID" value="GSBRNA2T00005036001"/>
</dbReference>
<organism evidence="2 3">
    <name type="scientific">Brassica napus</name>
    <name type="common">Rape</name>
    <dbReference type="NCBI Taxonomy" id="3708"/>
    <lineage>
        <taxon>Eukaryota</taxon>
        <taxon>Viridiplantae</taxon>
        <taxon>Streptophyta</taxon>
        <taxon>Embryophyta</taxon>
        <taxon>Tracheophyta</taxon>
        <taxon>Spermatophyta</taxon>
        <taxon>Magnoliopsida</taxon>
        <taxon>eudicotyledons</taxon>
        <taxon>Gunneridae</taxon>
        <taxon>Pentapetalae</taxon>
        <taxon>rosids</taxon>
        <taxon>malvids</taxon>
        <taxon>Brassicales</taxon>
        <taxon>Brassicaceae</taxon>
        <taxon>Brassiceae</taxon>
        <taxon>Brassica</taxon>
    </lineage>
</organism>
<dbReference type="Proteomes" id="UP000028999">
    <property type="component" value="Unassembled WGS sequence"/>
</dbReference>
<reference evidence="2 3" key="1">
    <citation type="journal article" date="2014" name="Science">
        <title>Plant genetics. Early allopolyploid evolution in the post-Neolithic Brassica napus oilseed genome.</title>
        <authorList>
            <person name="Chalhoub B."/>
            <person name="Denoeud F."/>
            <person name="Liu S."/>
            <person name="Parkin I.A."/>
            <person name="Tang H."/>
            <person name="Wang X."/>
            <person name="Chiquet J."/>
            <person name="Belcram H."/>
            <person name="Tong C."/>
            <person name="Samans B."/>
            <person name="Correa M."/>
            <person name="Da Silva C."/>
            <person name="Just J."/>
            <person name="Falentin C."/>
            <person name="Koh C.S."/>
            <person name="Le Clainche I."/>
            <person name="Bernard M."/>
            <person name="Bento P."/>
            <person name="Noel B."/>
            <person name="Labadie K."/>
            <person name="Alberti A."/>
            <person name="Charles M."/>
            <person name="Arnaud D."/>
            <person name="Guo H."/>
            <person name="Daviaud C."/>
            <person name="Alamery S."/>
            <person name="Jabbari K."/>
            <person name="Zhao M."/>
            <person name="Edger P.P."/>
            <person name="Chelaifa H."/>
            <person name="Tack D."/>
            <person name="Lassalle G."/>
            <person name="Mestiri I."/>
            <person name="Schnel N."/>
            <person name="Le Paslier M.C."/>
            <person name="Fan G."/>
            <person name="Renault V."/>
            <person name="Bayer P.E."/>
            <person name="Golicz A.A."/>
            <person name="Manoli S."/>
            <person name="Lee T.H."/>
            <person name="Thi V.H."/>
            <person name="Chalabi S."/>
            <person name="Hu Q."/>
            <person name="Fan C."/>
            <person name="Tollenaere R."/>
            <person name="Lu Y."/>
            <person name="Battail C."/>
            <person name="Shen J."/>
            <person name="Sidebottom C.H."/>
            <person name="Wang X."/>
            <person name="Canaguier A."/>
            <person name="Chauveau A."/>
            <person name="Berard A."/>
            <person name="Deniot G."/>
            <person name="Guan M."/>
            <person name="Liu Z."/>
            <person name="Sun F."/>
            <person name="Lim Y.P."/>
            <person name="Lyons E."/>
            <person name="Town C.D."/>
            <person name="Bancroft I."/>
            <person name="Wang X."/>
            <person name="Meng J."/>
            <person name="Ma J."/>
            <person name="Pires J.C."/>
            <person name="King G.J."/>
            <person name="Brunel D."/>
            <person name="Delourme R."/>
            <person name="Renard M."/>
            <person name="Aury J.M."/>
            <person name="Adams K.L."/>
            <person name="Batley J."/>
            <person name="Snowdon R.J."/>
            <person name="Tost J."/>
            <person name="Edwards D."/>
            <person name="Zhou Y."/>
            <person name="Hua W."/>
            <person name="Sharpe A.G."/>
            <person name="Paterson A.H."/>
            <person name="Guan C."/>
            <person name="Wincker P."/>
        </authorList>
    </citation>
    <scope>NUCLEOTIDE SEQUENCE [LARGE SCALE GENOMIC DNA]</scope>
    <source>
        <strain evidence="3">cv. Darmor-bzh</strain>
    </source>
</reference>
<evidence type="ECO:0000313" key="3">
    <source>
        <dbReference type="Proteomes" id="UP000028999"/>
    </source>
</evidence>
<evidence type="ECO:0000313" key="1">
    <source>
        <dbReference type="EMBL" id="CAF2229597.1"/>
    </source>
</evidence>
<dbReference type="EMBL" id="HG994362">
    <property type="protein sequence ID" value="CAF2229597.1"/>
    <property type="molecule type" value="Genomic_DNA"/>
</dbReference>
<sequence>MNNVDLVEKKDLFKVAEEFQNILGYEKRYFMILGLEGSGVKNFSQCFNGPSKTMGGRSIHHE</sequence>
<proteinExistence type="predicted"/>
<dbReference type="AlphaFoldDB" id="A0A078IQI9"/>
<accession>A0A078IQI9</accession>
<dbReference type="STRING" id="3708.A0A078IQI9"/>
<gene>
    <name evidence="2" type="primary">BnaAnng11230D</name>
    <name evidence="1" type="ORF">DARMORV10_A08P10860.1</name>
    <name evidence="2" type="ORF">GSBRNA2T00005036001</name>
</gene>